<dbReference type="EMBL" id="JABMIG020000072">
    <property type="protein sequence ID" value="KAL3795346.1"/>
    <property type="molecule type" value="Genomic_DNA"/>
</dbReference>
<keyword evidence="3" id="KW-1185">Reference proteome</keyword>
<organism evidence="2 3">
    <name type="scientific">Cyclotella cryptica</name>
    <dbReference type="NCBI Taxonomy" id="29204"/>
    <lineage>
        <taxon>Eukaryota</taxon>
        <taxon>Sar</taxon>
        <taxon>Stramenopiles</taxon>
        <taxon>Ochrophyta</taxon>
        <taxon>Bacillariophyta</taxon>
        <taxon>Coscinodiscophyceae</taxon>
        <taxon>Thalassiosirophycidae</taxon>
        <taxon>Stephanodiscales</taxon>
        <taxon>Stephanodiscaceae</taxon>
        <taxon>Cyclotella</taxon>
    </lineage>
</organism>
<proteinExistence type="predicted"/>
<name>A0ABD3Q723_9STRA</name>
<evidence type="ECO:0000313" key="2">
    <source>
        <dbReference type="EMBL" id="KAL3795346.1"/>
    </source>
</evidence>
<sequence length="78" mass="8460">MEASAVGGIAVLVVGALFMALAIFQPENSCIVTVLKARAGCIKPEHRRSFIMTYSFIMMIFGVLLIVGVIGKKDQEEE</sequence>
<accession>A0ABD3Q723</accession>
<keyword evidence="1" id="KW-0472">Membrane</keyword>
<dbReference type="AlphaFoldDB" id="A0ABD3Q723"/>
<dbReference type="Proteomes" id="UP001516023">
    <property type="component" value="Unassembled WGS sequence"/>
</dbReference>
<comment type="caution">
    <text evidence="2">The sequence shown here is derived from an EMBL/GenBank/DDBJ whole genome shotgun (WGS) entry which is preliminary data.</text>
</comment>
<feature type="transmembrane region" description="Helical" evidence="1">
    <location>
        <begin position="6"/>
        <end position="24"/>
    </location>
</feature>
<reference evidence="2 3" key="1">
    <citation type="journal article" date="2020" name="G3 (Bethesda)">
        <title>Improved Reference Genome for Cyclotella cryptica CCMP332, a Model for Cell Wall Morphogenesis, Salinity Adaptation, and Lipid Production in Diatoms (Bacillariophyta).</title>
        <authorList>
            <person name="Roberts W.R."/>
            <person name="Downey K.M."/>
            <person name="Ruck E.C."/>
            <person name="Traller J.C."/>
            <person name="Alverson A.J."/>
        </authorList>
    </citation>
    <scope>NUCLEOTIDE SEQUENCE [LARGE SCALE GENOMIC DNA]</scope>
    <source>
        <strain evidence="2 3">CCMP332</strain>
    </source>
</reference>
<evidence type="ECO:0000313" key="3">
    <source>
        <dbReference type="Proteomes" id="UP001516023"/>
    </source>
</evidence>
<keyword evidence="1" id="KW-0812">Transmembrane</keyword>
<protein>
    <submittedName>
        <fullName evidence="2">Uncharacterized protein</fullName>
    </submittedName>
</protein>
<gene>
    <name evidence="2" type="ORF">HJC23_009519</name>
</gene>
<keyword evidence="1" id="KW-1133">Transmembrane helix</keyword>
<evidence type="ECO:0000256" key="1">
    <source>
        <dbReference type="SAM" id="Phobius"/>
    </source>
</evidence>
<feature type="transmembrane region" description="Helical" evidence="1">
    <location>
        <begin position="51"/>
        <end position="71"/>
    </location>
</feature>